<gene>
    <name evidence="1" type="ORF">MCB1EB_0732</name>
</gene>
<dbReference type="InterPro" id="IPR010982">
    <property type="entry name" value="Lambda_DNA-bd_dom_sf"/>
</dbReference>
<sequence length="318" mass="34009">MSKQDEQSLKTESAASLPATPVAVTGTAWTADDSSARVAGEQLAQLRTAKGWLIEEVAARLKVPAAKVRALEAGELEHLPEVTFAIGVMRSYAKILGTDPQPLVDALRRASAQDSPNLATLGGRGRMPQQKRSQLTAWQAKRKRYPWLWGVGILVLAAAALFAYRYDDIIGHESEPRLSETEPNPSVSEVATGVGPERLDLASQATPGVAAPSPNLNAPANLLGATVPATTARGQINPATLRIKVSQNNWISVSQHDGQQVYANTLQAGDERTLQGTPPFKLVIGNVAGLETIELDGKRIEAAKYMGGRQNVARFELP</sequence>
<dbReference type="Pfam" id="PF13464">
    <property type="entry name" value="RodZ_C"/>
    <property type="match status" value="1"/>
</dbReference>
<dbReference type="Gene3D" id="1.10.260.40">
    <property type="entry name" value="lambda repressor-like DNA-binding domains"/>
    <property type="match status" value="1"/>
</dbReference>
<dbReference type="InterPro" id="IPR050400">
    <property type="entry name" value="Bact_Cytoskel_RodZ"/>
</dbReference>
<dbReference type="GO" id="GO:0003677">
    <property type="term" value="F:DNA binding"/>
    <property type="evidence" value="ECO:0007669"/>
    <property type="project" value="InterPro"/>
</dbReference>
<proteinExistence type="predicted"/>
<dbReference type="CDD" id="cd00093">
    <property type="entry name" value="HTH_XRE"/>
    <property type="match status" value="1"/>
</dbReference>
<dbReference type="Proteomes" id="UP000282597">
    <property type="component" value="Chromosome"/>
</dbReference>
<dbReference type="PANTHER" id="PTHR34475">
    <property type="match status" value="1"/>
</dbReference>
<keyword evidence="2" id="KW-1185">Reference proteome</keyword>
<accession>A0A2Z6ETX2</accession>
<organism evidence="1 2">
    <name type="scientific">Mycoavidus cysteinexigens</name>
    <dbReference type="NCBI Taxonomy" id="1553431"/>
    <lineage>
        <taxon>Bacteria</taxon>
        <taxon>Pseudomonadati</taxon>
        <taxon>Pseudomonadota</taxon>
        <taxon>Betaproteobacteria</taxon>
        <taxon>Burkholderiales</taxon>
        <taxon>Burkholderiaceae</taxon>
        <taxon>Mycoavidus</taxon>
    </lineage>
</organism>
<evidence type="ECO:0000313" key="2">
    <source>
        <dbReference type="Proteomes" id="UP000282597"/>
    </source>
</evidence>
<dbReference type="PANTHER" id="PTHR34475:SF1">
    <property type="entry name" value="CYTOSKELETON PROTEIN RODZ"/>
    <property type="match status" value="1"/>
</dbReference>
<dbReference type="PROSITE" id="PS50943">
    <property type="entry name" value="HTH_CROC1"/>
    <property type="match status" value="1"/>
</dbReference>
<dbReference type="RefSeq" id="WP_045362875.1">
    <property type="nucleotide sequence ID" value="NZ_AP018150.1"/>
</dbReference>
<dbReference type="InterPro" id="IPR001387">
    <property type="entry name" value="Cro/C1-type_HTH"/>
</dbReference>
<dbReference type="AlphaFoldDB" id="A0A2Z6ETX2"/>
<dbReference type="KEGG" id="mcys:MCB1EB_0732"/>
<reference evidence="1 2" key="1">
    <citation type="journal article" date="2018" name="Microbes Environ.">
        <title>Comparative Genomic Insights into Endofungal Lifestyles of Two Bacterial Endosymbionts, Mycoavidus cysteinexigens and Burkholderia rhizoxinica.</title>
        <authorList>
            <person name="Sharmin D."/>
            <person name="Guo Y."/>
            <person name="Nishizawa T."/>
            <person name="Ohshima S."/>
            <person name="Sato Y."/>
            <person name="Takashima Y."/>
            <person name="Narisawa K."/>
            <person name="Ohta H."/>
        </authorList>
    </citation>
    <scope>NUCLEOTIDE SEQUENCE [LARGE SCALE GENOMIC DNA]</scope>
    <source>
        <strain evidence="1 2">B1-EB</strain>
    </source>
</reference>
<name>A0A2Z6ETX2_9BURK</name>
<dbReference type="Pfam" id="PF13413">
    <property type="entry name" value="HTH_25"/>
    <property type="match status" value="1"/>
</dbReference>
<protein>
    <submittedName>
        <fullName evidence="1">Transcriptional regulator, XRE family</fullName>
    </submittedName>
</protein>
<dbReference type="EMBL" id="AP018150">
    <property type="protein sequence ID" value="BBE08893.1"/>
    <property type="molecule type" value="Genomic_DNA"/>
</dbReference>
<dbReference type="InterPro" id="IPR025194">
    <property type="entry name" value="RodZ-like_C"/>
</dbReference>
<evidence type="ECO:0000313" key="1">
    <source>
        <dbReference type="EMBL" id="BBE08893.1"/>
    </source>
</evidence>